<dbReference type="SUPFAM" id="SSF52047">
    <property type="entry name" value="RNI-like"/>
    <property type="match status" value="1"/>
</dbReference>
<dbReference type="Proteomes" id="UP001221142">
    <property type="component" value="Unassembled WGS sequence"/>
</dbReference>
<name>A0AAD7B7G0_9AGAR</name>
<evidence type="ECO:0000256" key="1">
    <source>
        <dbReference type="SAM" id="MobiDB-lite"/>
    </source>
</evidence>
<protein>
    <recommendedName>
        <fullName evidence="4">F-box domain-containing protein</fullName>
    </recommendedName>
</protein>
<proteinExistence type="predicted"/>
<gene>
    <name evidence="2" type="ORF">FB45DRAFT_1009058</name>
</gene>
<dbReference type="InterPro" id="IPR032675">
    <property type="entry name" value="LRR_dom_sf"/>
</dbReference>
<organism evidence="2 3">
    <name type="scientific">Roridomyces roridus</name>
    <dbReference type="NCBI Taxonomy" id="1738132"/>
    <lineage>
        <taxon>Eukaryota</taxon>
        <taxon>Fungi</taxon>
        <taxon>Dikarya</taxon>
        <taxon>Basidiomycota</taxon>
        <taxon>Agaricomycotina</taxon>
        <taxon>Agaricomycetes</taxon>
        <taxon>Agaricomycetidae</taxon>
        <taxon>Agaricales</taxon>
        <taxon>Marasmiineae</taxon>
        <taxon>Mycenaceae</taxon>
        <taxon>Roridomyces</taxon>
    </lineage>
</organism>
<evidence type="ECO:0000313" key="3">
    <source>
        <dbReference type="Proteomes" id="UP001221142"/>
    </source>
</evidence>
<feature type="compositionally biased region" description="Acidic residues" evidence="1">
    <location>
        <begin position="557"/>
        <end position="575"/>
    </location>
</feature>
<keyword evidence="3" id="KW-1185">Reference proteome</keyword>
<feature type="compositionally biased region" description="Basic and acidic residues" evidence="1">
    <location>
        <begin position="537"/>
        <end position="555"/>
    </location>
</feature>
<dbReference type="EMBL" id="JARKIF010000029">
    <property type="protein sequence ID" value="KAJ7613038.1"/>
    <property type="molecule type" value="Genomic_DNA"/>
</dbReference>
<comment type="caution">
    <text evidence="2">The sequence shown here is derived from an EMBL/GenBank/DDBJ whole genome shotgun (WGS) entry which is preliminary data.</text>
</comment>
<dbReference type="AlphaFoldDB" id="A0AAD7B7G0"/>
<sequence length="598" mass="66944">MKKRPVARRVDADIGVHRGEERRISACRSAFDVDLSLPTTTTMPHHCLSIQEILREICYHLNPYGKGSGYTESCNHPAQASLAALATTCKAFSDPALDVLWVTANLSHLLVSGMPDDFWHVNRDAGGPEYVYEPLRAIAPSDGERLGLYSSRIRHLRAEERTVNATTLSALGIDFRRIQRVSWFDPLDDFQRFHSTFLGPTFTSVNFLIYSEAQLSTLAGQHPQLKNVYAKLYNHSAAFSAFLGGLQSPETITVTVVTGEALAHLASRPNLRTLQLNTGSHPDRSFPDDLPQLATSIRAFPSLKELAFDASTQGVRQLLGWCTDVPLEDIAITIYSDDFPRVAELKELFGTLPAAISHGSLSTFDLDTVLHPRNLTEFDGFEDWVDCLIPSDFILALIHFSNLTTVRIRSAVGADFDDDDALKLARGCPLLKTVNLGAYDTFSGRPRATLRCLHHFARHCRSLAALTLTLDATVIPDPESDDDTTPPQTTLSFFNVQSSPISDSGSVARFLLSVFPKLRRLRTLKDFERIDMEKREEAYDRERERERREEIRSNGDEMSDDESDEESEDEDEDERQPDRIYHSLWKGVASLIPGCIMN</sequence>
<accession>A0AAD7B7G0</accession>
<evidence type="ECO:0008006" key="4">
    <source>
        <dbReference type="Google" id="ProtNLM"/>
    </source>
</evidence>
<dbReference type="Gene3D" id="3.80.10.10">
    <property type="entry name" value="Ribonuclease Inhibitor"/>
    <property type="match status" value="1"/>
</dbReference>
<feature type="region of interest" description="Disordered" evidence="1">
    <location>
        <begin position="537"/>
        <end position="581"/>
    </location>
</feature>
<evidence type="ECO:0000313" key="2">
    <source>
        <dbReference type="EMBL" id="KAJ7613038.1"/>
    </source>
</evidence>
<reference evidence="2" key="1">
    <citation type="submission" date="2023-03" db="EMBL/GenBank/DDBJ databases">
        <title>Massive genome expansion in bonnet fungi (Mycena s.s.) driven by repeated elements and novel gene families across ecological guilds.</title>
        <authorList>
            <consortium name="Lawrence Berkeley National Laboratory"/>
            <person name="Harder C.B."/>
            <person name="Miyauchi S."/>
            <person name="Viragh M."/>
            <person name="Kuo A."/>
            <person name="Thoen E."/>
            <person name="Andreopoulos B."/>
            <person name="Lu D."/>
            <person name="Skrede I."/>
            <person name="Drula E."/>
            <person name="Henrissat B."/>
            <person name="Morin E."/>
            <person name="Kohler A."/>
            <person name="Barry K."/>
            <person name="LaButti K."/>
            <person name="Morin E."/>
            <person name="Salamov A."/>
            <person name="Lipzen A."/>
            <person name="Mereny Z."/>
            <person name="Hegedus B."/>
            <person name="Baldrian P."/>
            <person name="Stursova M."/>
            <person name="Weitz H."/>
            <person name="Taylor A."/>
            <person name="Grigoriev I.V."/>
            <person name="Nagy L.G."/>
            <person name="Martin F."/>
            <person name="Kauserud H."/>
        </authorList>
    </citation>
    <scope>NUCLEOTIDE SEQUENCE</scope>
    <source>
        <strain evidence="2">9284</strain>
    </source>
</reference>
<feature type="non-terminal residue" evidence="2">
    <location>
        <position position="598"/>
    </location>
</feature>